<evidence type="ECO:0000256" key="2">
    <source>
        <dbReference type="ARBA" id="ARBA00023163"/>
    </source>
</evidence>
<dbReference type="InterPro" id="IPR036388">
    <property type="entry name" value="WH-like_DNA-bd_sf"/>
</dbReference>
<dbReference type="InterPro" id="IPR026881">
    <property type="entry name" value="WYL_dom"/>
</dbReference>
<reference evidence="4" key="1">
    <citation type="submission" date="2021-04" db="EMBL/GenBank/DDBJ databases">
        <title>Draft genome sequence of Xylanibacillus composti strain K13.</title>
        <authorList>
            <person name="Uke A."/>
            <person name="Chhe C."/>
            <person name="Baramee S."/>
            <person name="Kosugi A."/>
        </authorList>
    </citation>
    <scope>NUCLEOTIDE SEQUENCE</scope>
    <source>
        <strain evidence="4">K13</strain>
    </source>
</reference>
<dbReference type="InterPro" id="IPR013196">
    <property type="entry name" value="HTH_11"/>
</dbReference>
<evidence type="ECO:0000313" key="4">
    <source>
        <dbReference type="EMBL" id="GIQ70079.1"/>
    </source>
</evidence>
<dbReference type="Gene3D" id="1.10.10.10">
    <property type="entry name" value="Winged helix-like DNA-binding domain superfamily/Winged helix DNA-binding domain"/>
    <property type="match status" value="1"/>
</dbReference>
<proteinExistence type="predicted"/>
<keyword evidence="2" id="KW-0804">Transcription</keyword>
<comment type="caution">
    <text evidence="4">The sequence shown here is derived from an EMBL/GenBank/DDBJ whole genome shotgun (WGS) entry which is preliminary data.</text>
</comment>
<keyword evidence="5" id="KW-1185">Reference proteome</keyword>
<dbReference type="InterPro" id="IPR036390">
    <property type="entry name" value="WH_DNA-bd_sf"/>
</dbReference>
<dbReference type="PANTHER" id="PTHR34580">
    <property type="match status" value="1"/>
</dbReference>
<sequence length="315" mass="37559">MNKSERLNDMIRYLNGRDFFHLHDLMEKYQISKSTALRDIKSLEQLGMPIFVEYGRYGRYRILKNRLLSPIMFTMDELYALYFAMLTLKSYESTPFHLSVDQLNEKFESCLSPKQIEQIEIMKRVLQFEMNQHHHESRFLDKILQSILNESNCTIQYSINNEEKCYLVQFFKISAKFGQWYASGIDLTTNQYRVFRCDRVTDMVEESTKSPFTIDDLLNRSLELYRSEFSIDFEVEIEEDAQDIFYKEHYPSMKIDSGNRTVIRGFYNPGEEAFIADFFMKFGNQVISVKPESLRELIKERIEKLLSHYKFVLGQ</sequence>
<protein>
    <submittedName>
        <fullName evidence="4">Transcriptional regulator</fullName>
    </submittedName>
</protein>
<dbReference type="AlphaFoldDB" id="A0A8J4H3A8"/>
<dbReference type="PROSITE" id="PS52050">
    <property type="entry name" value="WYL"/>
    <property type="match status" value="1"/>
</dbReference>
<dbReference type="Proteomes" id="UP000677918">
    <property type="component" value="Unassembled WGS sequence"/>
</dbReference>
<dbReference type="EMBL" id="BOVK01000039">
    <property type="protein sequence ID" value="GIQ70079.1"/>
    <property type="molecule type" value="Genomic_DNA"/>
</dbReference>
<evidence type="ECO:0000313" key="5">
    <source>
        <dbReference type="Proteomes" id="UP000677918"/>
    </source>
</evidence>
<dbReference type="SUPFAM" id="SSF46785">
    <property type="entry name" value="Winged helix' DNA-binding domain"/>
    <property type="match status" value="1"/>
</dbReference>
<organism evidence="4 5">
    <name type="scientific">Xylanibacillus composti</name>
    <dbReference type="NCBI Taxonomy" id="1572762"/>
    <lineage>
        <taxon>Bacteria</taxon>
        <taxon>Bacillati</taxon>
        <taxon>Bacillota</taxon>
        <taxon>Bacilli</taxon>
        <taxon>Bacillales</taxon>
        <taxon>Paenibacillaceae</taxon>
        <taxon>Xylanibacillus</taxon>
    </lineage>
</organism>
<feature type="domain" description="HTH deoR-type" evidence="3">
    <location>
        <begin position="6"/>
        <end position="59"/>
    </location>
</feature>
<keyword evidence="1" id="KW-0805">Transcription regulation</keyword>
<dbReference type="PANTHER" id="PTHR34580:SF9">
    <property type="entry name" value="SLL5097 PROTEIN"/>
    <property type="match status" value="1"/>
</dbReference>
<dbReference type="InterPro" id="IPR001034">
    <property type="entry name" value="DeoR_HTH"/>
</dbReference>
<dbReference type="Pfam" id="PF13280">
    <property type="entry name" value="WYL"/>
    <property type="match status" value="1"/>
</dbReference>
<name>A0A8J4H3A8_9BACL</name>
<dbReference type="InterPro" id="IPR051534">
    <property type="entry name" value="CBASS_pafABC_assoc_protein"/>
</dbReference>
<dbReference type="RefSeq" id="WP_210095480.1">
    <property type="nucleotide sequence ID" value="NZ_BOVK01000039.1"/>
</dbReference>
<gene>
    <name evidence="4" type="ORF">XYCOK13_29030</name>
</gene>
<evidence type="ECO:0000256" key="1">
    <source>
        <dbReference type="ARBA" id="ARBA00023015"/>
    </source>
</evidence>
<dbReference type="Pfam" id="PF08279">
    <property type="entry name" value="HTH_11"/>
    <property type="match status" value="1"/>
</dbReference>
<dbReference type="GO" id="GO:0003700">
    <property type="term" value="F:DNA-binding transcription factor activity"/>
    <property type="evidence" value="ECO:0007669"/>
    <property type="project" value="InterPro"/>
</dbReference>
<accession>A0A8J4H3A8</accession>
<evidence type="ECO:0000259" key="3">
    <source>
        <dbReference type="SMART" id="SM00420"/>
    </source>
</evidence>
<dbReference type="GeneID" id="95406861"/>
<dbReference type="SMART" id="SM00420">
    <property type="entry name" value="HTH_DEOR"/>
    <property type="match status" value="1"/>
</dbReference>